<comment type="caution">
    <text evidence="1">The sequence shown here is derived from an EMBL/GenBank/DDBJ whole genome shotgun (WGS) entry which is preliminary data.</text>
</comment>
<sequence>MINPRSSKSITNFLNLSRIITNIPFSNDPSLFFAVRFISKPPSNQSTSFTISYLKDKLGFLPESALKLANHVNFKTQKTQIPSFILRPIRVLRDPNPKNHQSPTELALFRCAENPFTQNPVLSIQSGLLRSEMKAVVAIRRHPYLIASNLDAYLFPNIKTLIDNGVTESIRLRWRVSLMFSRNGVYLKKKFGKLSEISRSFGSVEREDHHDYGFPSERNAVPGFNHRFSSYHFHPELGEKDRPKVFVCSGFVVGRLIKDFSLSTLYVTPEKVFIEKFVNQHEDRAPELLKLYEEKVEFAIRGKYKIESR</sequence>
<reference evidence="1" key="1">
    <citation type="submission" date="2019-09" db="EMBL/GenBank/DDBJ databases">
        <title>Draft genome information of white flower Hibiscus syriacus.</title>
        <authorList>
            <person name="Kim Y.-M."/>
        </authorList>
    </citation>
    <scope>NUCLEOTIDE SEQUENCE [LARGE SCALE GENOMIC DNA]</scope>
    <source>
        <strain evidence="1">YM2019G1</strain>
    </source>
</reference>
<keyword evidence="2" id="KW-1185">Reference proteome</keyword>
<protein>
    <submittedName>
        <fullName evidence="1">Uncharacterized protein</fullName>
    </submittedName>
</protein>
<proteinExistence type="predicted"/>
<name>A0A6A3BBN8_HIBSY</name>
<dbReference type="EMBL" id="VEPZ02000871">
    <property type="protein sequence ID" value="KAE8714430.1"/>
    <property type="molecule type" value="Genomic_DNA"/>
</dbReference>
<evidence type="ECO:0000313" key="2">
    <source>
        <dbReference type="Proteomes" id="UP000436088"/>
    </source>
</evidence>
<accession>A0A6A3BBN8</accession>
<organism evidence="1 2">
    <name type="scientific">Hibiscus syriacus</name>
    <name type="common">Rose of Sharon</name>
    <dbReference type="NCBI Taxonomy" id="106335"/>
    <lineage>
        <taxon>Eukaryota</taxon>
        <taxon>Viridiplantae</taxon>
        <taxon>Streptophyta</taxon>
        <taxon>Embryophyta</taxon>
        <taxon>Tracheophyta</taxon>
        <taxon>Spermatophyta</taxon>
        <taxon>Magnoliopsida</taxon>
        <taxon>eudicotyledons</taxon>
        <taxon>Gunneridae</taxon>
        <taxon>Pentapetalae</taxon>
        <taxon>rosids</taxon>
        <taxon>malvids</taxon>
        <taxon>Malvales</taxon>
        <taxon>Malvaceae</taxon>
        <taxon>Malvoideae</taxon>
        <taxon>Hibiscus</taxon>
    </lineage>
</organism>
<gene>
    <name evidence="1" type="ORF">F3Y22_tig00110197pilonHSYRG00002</name>
</gene>
<dbReference type="Proteomes" id="UP000436088">
    <property type="component" value="Unassembled WGS sequence"/>
</dbReference>
<dbReference type="AlphaFoldDB" id="A0A6A3BBN8"/>
<evidence type="ECO:0000313" key="1">
    <source>
        <dbReference type="EMBL" id="KAE8714430.1"/>
    </source>
</evidence>